<dbReference type="AlphaFoldDB" id="A0AB39V3R2"/>
<gene>
    <name evidence="1" type="ORF">AB8B28_09820</name>
</gene>
<dbReference type="EMBL" id="CP165647">
    <property type="protein sequence ID" value="XDU61934.1"/>
    <property type="molecule type" value="Genomic_DNA"/>
</dbReference>
<sequence length="62" mass="7360">MRTRIVKVILMMILGMSVVRCSKRDIALWKEARQDRIERGEKCYEKSNGNVYCKDKYGNIVY</sequence>
<reference evidence="1" key="1">
    <citation type="submission" date="2024-07" db="EMBL/GenBank/DDBJ databases">
        <authorList>
            <person name="Li X.-J."/>
            <person name="Wang X."/>
        </authorList>
    </citation>
    <scope>NUCLEOTIDE SEQUENCE</scope>
    <source>
        <strain evidence="1">HSP-536</strain>
    </source>
</reference>
<evidence type="ECO:0000313" key="1">
    <source>
        <dbReference type="EMBL" id="XDU61934.1"/>
    </source>
</evidence>
<evidence type="ECO:0008006" key="2">
    <source>
        <dbReference type="Google" id="ProtNLM"/>
    </source>
</evidence>
<accession>A0AB39V3R2</accession>
<name>A0AB39V3R2_9FUSO</name>
<organism evidence="1">
    <name type="scientific">Leptotrichia alba</name>
    <dbReference type="NCBI Taxonomy" id="3239304"/>
    <lineage>
        <taxon>Bacteria</taxon>
        <taxon>Fusobacteriati</taxon>
        <taxon>Fusobacteriota</taxon>
        <taxon>Fusobacteriia</taxon>
        <taxon>Fusobacteriales</taxon>
        <taxon>Leptotrichiaceae</taxon>
        <taxon>Leptotrichia</taxon>
    </lineage>
</organism>
<dbReference type="RefSeq" id="WP_369715551.1">
    <property type="nucleotide sequence ID" value="NZ_CP165647.1"/>
</dbReference>
<dbReference type="KEGG" id="lala:AB8B28_09820"/>
<protein>
    <recommendedName>
        <fullName evidence="2">Lipoprotein</fullName>
    </recommendedName>
</protein>
<proteinExistence type="predicted"/>